<protein>
    <recommendedName>
        <fullName evidence="1">Restriction endonuclease type IV Mrr domain-containing protein</fullName>
    </recommendedName>
</protein>
<reference evidence="2 3" key="1">
    <citation type="submission" date="2017-08" db="EMBL/GenBank/DDBJ databases">
        <title>Phylogenetic analysis of Mycobacterium avium complex whole genomes.</title>
        <authorList>
            <person name="Caverly L.J."/>
            <person name="Spilker T."/>
            <person name="Lipuma J."/>
        </authorList>
    </citation>
    <scope>NUCLEOTIDE SEQUENCE [LARGE SCALE GENOMIC DNA]</scope>
    <source>
        <strain evidence="2 3">FLAC0165</strain>
    </source>
</reference>
<dbReference type="Proteomes" id="UP000217768">
    <property type="component" value="Unassembled WGS sequence"/>
</dbReference>
<dbReference type="GO" id="GO:0009307">
    <property type="term" value="P:DNA restriction-modification system"/>
    <property type="evidence" value="ECO:0007669"/>
    <property type="project" value="InterPro"/>
</dbReference>
<evidence type="ECO:0000313" key="2">
    <source>
        <dbReference type="EMBL" id="PBA23491.1"/>
    </source>
</evidence>
<dbReference type="RefSeq" id="WP_081215388.1">
    <property type="nucleotide sequence ID" value="NZ_JAAILH010000067.1"/>
</dbReference>
<accession>A0A2A2ZAL4</accession>
<evidence type="ECO:0000313" key="3">
    <source>
        <dbReference type="Proteomes" id="UP000217768"/>
    </source>
</evidence>
<dbReference type="InterPro" id="IPR007560">
    <property type="entry name" value="Restrct_endonuc_IV_Mrr"/>
</dbReference>
<dbReference type="GO" id="GO:0003677">
    <property type="term" value="F:DNA binding"/>
    <property type="evidence" value="ECO:0007669"/>
    <property type="project" value="InterPro"/>
</dbReference>
<comment type="caution">
    <text evidence="2">The sequence shown here is derived from an EMBL/GenBank/DDBJ whole genome shotgun (WGS) entry which is preliminary data.</text>
</comment>
<evidence type="ECO:0000259" key="1">
    <source>
        <dbReference type="Pfam" id="PF04471"/>
    </source>
</evidence>
<dbReference type="AlphaFoldDB" id="A0A2A2ZAL4"/>
<feature type="domain" description="Restriction endonuclease type IV Mrr" evidence="1">
    <location>
        <begin position="7"/>
        <end position="113"/>
    </location>
</feature>
<dbReference type="Gene3D" id="3.40.1350.10">
    <property type="match status" value="1"/>
</dbReference>
<proteinExistence type="predicted"/>
<dbReference type="InterPro" id="IPR011856">
    <property type="entry name" value="tRNA_endonuc-like_dom_sf"/>
</dbReference>
<dbReference type="Pfam" id="PF04471">
    <property type="entry name" value="Mrr_cat"/>
    <property type="match status" value="1"/>
</dbReference>
<dbReference type="GO" id="GO:0004519">
    <property type="term" value="F:endonuclease activity"/>
    <property type="evidence" value="ECO:0007669"/>
    <property type="project" value="InterPro"/>
</dbReference>
<sequence>MPKRSNEFQRLVAMLTMLKSGGATVHESVEVMEIASQERREVDVIAFGNVAGHQSAVFIECRDWKRPQNVQWVEQARTKFDDLGANVKILVSSSGFTKTALAKAARYGIKTITTGEVTPEFVGKVVNSADSAEYWHWVTLVQQAIVVITRDGVTQQQELPGNVPVLYPDGSEASMFEDLVNHVMRQHTWAHDQWEEVARKGEELYGKGKLKYVATADGPEPRSNGQKVYVKGTSHVTGQEELFEIANVIVTFEAKWAVADVPLSHGEYDGTYFSTGTAPLGDHNTVQLVYTETPEGEFDVIGRLDGTLDTLGIQIPAEAADPATDMPASATQGRVG</sequence>
<dbReference type="InterPro" id="IPR011335">
    <property type="entry name" value="Restrct_endonuc-II-like"/>
</dbReference>
<dbReference type="EMBL" id="NSFD01000067">
    <property type="protein sequence ID" value="PBA23491.1"/>
    <property type="molecule type" value="Genomic_DNA"/>
</dbReference>
<dbReference type="SUPFAM" id="SSF52980">
    <property type="entry name" value="Restriction endonuclease-like"/>
    <property type="match status" value="1"/>
</dbReference>
<name>A0A2A2ZAL4_MYCAV</name>
<gene>
    <name evidence="2" type="ORF">CKJ66_28280</name>
</gene>
<dbReference type="GeneID" id="75271616"/>
<organism evidence="2 3">
    <name type="scientific">Mycobacterium avium</name>
    <dbReference type="NCBI Taxonomy" id="1764"/>
    <lineage>
        <taxon>Bacteria</taxon>
        <taxon>Bacillati</taxon>
        <taxon>Actinomycetota</taxon>
        <taxon>Actinomycetes</taxon>
        <taxon>Mycobacteriales</taxon>
        <taxon>Mycobacteriaceae</taxon>
        <taxon>Mycobacterium</taxon>
        <taxon>Mycobacterium avium complex (MAC)</taxon>
    </lineage>
</organism>